<evidence type="ECO:0000259" key="2">
    <source>
        <dbReference type="Pfam" id="PF07727"/>
    </source>
</evidence>
<feature type="compositionally biased region" description="Low complexity" evidence="1">
    <location>
        <begin position="92"/>
        <end position="130"/>
    </location>
</feature>
<reference evidence="3" key="2">
    <citation type="submission" date="2023-02" db="EMBL/GenBank/DDBJ databases">
        <authorList>
            <person name="Swenson N.G."/>
            <person name="Wegrzyn J.L."/>
            <person name="Mcevoy S.L."/>
        </authorList>
    </citation>
    <scope>NUCLEOTIDE SEQUENCE</scope>
    <source>
        <strain evidence="3">91603</strain>
        <tissue evidence="3">Leaf</tissue>
    </source>
</reference>
<feature type="domain" description="Reverse transcriptase Ty1/copia-type" evidence="2">
    <location>
        <begin position="199"/>
        <end position="441"/>
    </location>
</feature>
<dbReference type="AlphaFoldDB" id="A0AAD5IG13"/>
<sequence>MSPSHNNSGLIPIVAYDISYPFTHNPALSKHNPNTSQPNPPIHSIAAHPNTSPPSPNPLQPSVSSPLPEPSSPHNPVTASSHLSPVTGSVHPSPLLISDSPLSTSPSPSPVPVSTSPLLPDQSSLSPVSSPAPFLIRHSSSQTDPPIKLSDYVCSHVCSDQSASLMPDPTREPRTYSEVAAHPEWQEAMRSELLTLQANGTWSLTPLPAGKTPISCKWVYKVKHHSDGSVKRYKARLVAKGFTQLEGIDYQDTFSSTAKIISVRCLLALASARGWSLHQMDVNNAFLHGDLAEEIYMSPPPGLWRQGEHLVCRLHKSLYGLKQASRQWFAKFSAAICSAGFVQSRADYSLFTRKQGKSFTALLIYVDDILITGNDPVRIAVTKKLLHSHFRLKYLGNLKYFLGIEVSNSKNGIFISQRKYALEIIEDAGLLGTAPSDTPMERGLKLSDKSDLLKDPGKYRRLVGRLIYLTVSRPDITYAVHVLSRFMHQPRKFHMEAALRVVRYLKGAPGQGLFFSSNSDFRLRAYCDSDWAGCPLTRRSLLRVDMAIKGLGTSTPGICPTIL</sequence>
<name>A0AAD5IG13_ACENE</name>
<dbReference type="EMBL" id="JAJSOW010000106">
    <property type="protein sequence ID" value="KAI9161691.1"/>
    <property type="molecule type" value="Genomic_DNA"/>
</dbReference>
<dbReference type="Pfam" id="PF07727">
    <property type="entry name" value="RVT_2"/>
    <property type="match status" value="1"/>
</dbReference>
<reference evidence="3" key="1">
    <citation type="journal article" date="2022" name="Plant J.">
        <title>Strategies of tolerance reflected in two North American maple genomes.</title>
        <authorList>
            <person name="McEvoy S.L."/>
            <person name="Sezen U.U."/>
            <person name="Trouern-Trend A."/>
            <person name="McMahon S.M."/>
            <person name="Schaberg P.G."/>
            <person name="Yang J."/>
            <person name="Wegrzyn J.L."/>
            <person name="Swenson N.G."/>
        </authorList>
    </citation>
    <scope>NUCLEOTIDE SEQUENCE</scope>
    <source>
        <strain evidence="3">91603</strain>
    </source>
</reference>
<feature type="region of interest" description="Disordered" evidence="1">
    <location>
        <begin position="26"/>
        <end position="130"/>
    </location>
</feature>
<protein>
    <recommendedName>
        <fullName evidence="2">Reverse transcriptase Ty1/copia-type domain-containing protein</fullName>
    </recommendedName>
</protein>
<accession>A0AAD5IG13</accession>
<gene>
    <name evidence="3" type="ORF">LWI28_019793</name>
</gene>
<dbReference type="PANTHER" id="PTHR11439:SF511">
    <property type="match status" value="1"/>
</dbReference>
<dbReference type="PANTHER" id="PTHR11439">
    <property type="entry name" value="GAG-POL-RELATED RETROTRANSPOSON"/>
    <property type="match status" value="1"/>
</dbReference>
<keyword evidence="4" id="KW-1185">Reference proteome</keyword>
<organism evidence="3 4">
    <name type="scientific">Acer negundo</name>
    <name type="common">Box elder</name>
    <dbReference type="NCBI Taxonomy" id="4023"/>
    <lineage>
        <taxon>Eukaryota</taxon>
        <taxon>Viridiplantae</taxon>
        <taxon>Streptophyta</taxon>
        <taxon>Embryophyta</taxon>
        <taxon>Tracheophyta</taxon>
        <taxon>Spermatophyta</taxon>
        <taxon>Magnoliopsida</taxon>
        <taxon>eudicotyledons</taxon>
        <taxon>Gunneridae</taxon>
        <taxon>Pentapetalae</taxon>
        <taxon>rosids</taxon>
        <taxon>malvids</taxon>
        <taxon>Sapindales</taxon>
        <taxon>Sapindaceae</taxon>
        <taxon>Hippocastanoideae</taxon>
        <taxon>Acereae</taxon>
        <taxon>Acer</taxon>
    </lineage>
</organism>
<comment type="caution">
    <text evidence="3">The sequence shown here is derived from an EMBL/GenBank/DDBJ whole genome shotgun (WGS) entry which is preliminary data.</text>
</comment>
<proteinExistence type="predicted"/>
<dbReference type="InterPro" id="IPR013103">
    <property type="entry name" value="RVT_2"/>
</dbReference>
<dbReference type="Proteomes" id="UP001064489">
    <property type="component" value="Chromosome 2"/>
</dbReference>
<evidence type="ECO:0000313" key="4">
    <source>
        <dbReference type="Proteomes" id="UP001064489"/>
    </source>
</evidence>
<evidence type="ECO:0000256" key="1">
    <source>
        <dbReference type="SAM" id="MobiDB-lite"/>
    </source>
</evidence>
<evidence type="ECO:0000313" key="3">
    <source>
        <dbReference type="EMBL" id="KAI9161691.1"/>
    </source>
</evidence>
<dbReference type="InterPro" id="IPR043502">
    <property type="entry name" value="DNA/RNA_pol_sf"/>
</dbReference>
<feature type="compositionally biased region" description="Polar residues" evidence="1">
    <location>
        <begin position="77"/>
        <end position="87"/>
    </location>
</feature>
<dbReference type="SUPFAM" id="SSF56672">
    <property type="entry name" value="DNA/RNA polymerases"/>
    <property type="match status" value="1"/>
</dbReference>